<accession>A0A8J7LC42</accession>
<dbReference type="InterPro" id="IPR043682">
    <property type="entry name" value="RqcH_bacterial"/>
</dbReference>
<comment type="similarity">
    <text evidence="5">Belongs to the NEMF family.</text>
</comment>
<evidence type="ECO:0000256" key="5">
    <source>
        <dbReference type="HAMAP-Rule" id="MF_00844"/>
    </source>
</evidence>
<feature type="domain" description="NFACT RNA-binding" evidence="7">
    <location>
        <begin position="457"/>
        <end position="551"/>
    </location>
</feature>
<reference evidence="8 9" key="1">
    <citation type="journal article" date="2021" name="Int. J. Syst. Evol. Microbiol.">
        <title>Amazonocrinis nigriterrae gen. nov., sp. nov., Atlanticothrix silvestris gen. nov., sp. nov. and Dendronalium phyllosphericum gen. nov., sp. nov., nostocacean cyanobacteria from Brazilian environments.</title>
        <authorList>
            <person name="Alvarenga D.O."/>
            <person name="Andreote A.P.D."/>
            <person name="Branco L.H.Z."/>
            <person name="Delbaje E."/>
            <person name="Cruz R.B."/>
            <person name="Varani A.M."/>
            <person name="Fiore M.F."/>
        </authorList>
    </citation>
    <scope>NUCLEOTIDE SEQUENCE [LARGE SCALE GENOMIC DNA]</scope>
    <source>
        <strain evidence="8 9">CENA67</strain>
    </source>
</reference>
<keyword evidence="4 5" id="KW-0648">Protein biosynthesis</keyword>
<evidence type="ECO:0000256" key="2">
    <source>
        <dbReference type="ARBA" id="ARBA00022730"/>
    </source>
</evidence>
<comment type="caution">
    <text evidence="8">The sequence shown here is derived from an EMBL/GenBank/DDBJ whole genome shotgun (WGS) entry which is preliminary data.</text>
</comment>
<dbReference type="GO" id="GO:0000049">
    <property type="term" value="F:tRNA binding"/>
    <property type="evidence" value="ECO:0007669"/>
    <property type="project" value="UniProtKB-UniRule"/>
</dbReference>
<evidence type="ECO:0000259" key="7">
    <source>
        <dbReference type="Pfam" id="PF05670"/>
    </source>
</evidence>
<dbReference type="GO" id="GO:0019843">
    <property type="term" value="F:rRNA binding"/>
    <property type="evidence" value="ECO:0007669"/>
    <property type="project" value="UniProtKB-UniRule"/>
</dbReference>
<dbReference type="PANTHER" id="PTHR15239:SF6">
    <property type="entry name" value="RIBOSOME QUALITY CONTROL COMPLEX SUBUNIT NEMF"/>
    <property type="match status" value="1"/>
</dbReference>
<dbReference type="HAMAP" id="MF_00844_B">
    <property type="entry name" value="RqcH_B"/>
    <property type="match status" value="1"/>
</dbReference>
<organism evidence="8 9">
    <name type="scientific">Amazonocrinis nigriterrae CENA67</name>
    <dbReference type="NCBI Taxonomy" id="2794033"/>
    <lineage>
        <taxon>Bacteria</taxon>
        <taxon>Bacillati</taxon>
        <taxon>Cyanobacteriota</taxon>
        <taxon>Cyanophyceae</taxon>
        <taxon>Nostocales</taxon>
        <taxon>Nostocaceae</taxon>
        <taxon>Amazonocrinis</taxon>
        <taxon>Amazonocrinis nigriterrae</taxon>
    </lineage>
</organism>
<dbReference type="GO" id="GO:1990112">
    <property type="term" value="C:RQC complex"/>
    <property type="evidence" value="ECO:0007669"/>
    <property type="project" value="TreeGrafter"/>
</dbReference>
<dbReference type="Pfam" id="PF05833">
    <property type="entry name" value="NFACT_N"/>
    <property type="match status" value="1"/>
</dbReference>
<dbReference type="EMBL" id="JAECZC010000086">
    <property type="protein sequence ID" value="MBH8566101.1"/>
    <property type="molecule type" value="Genomic_DNA"/>
</dbReference>
<comment type="subunit">
    <text evidence="5">Associates with stalled 50S ribosomal subunits. Binds to RqcP.</text>
</comment>
<keyword evidence="9" id="KW-1185">Reference proteome</keyword>
<comment type="function">
    <text evidence="5">Key component of the ribosome quality control system (RQC), a ribosome-associated complex that mediates the extraction of incompletely synthesized nascent chains from stalled ribosomes and their subsequent degradation. RqcH recruits Ala-charged tRNA, and with RqcP directs the elongation of stalled nascent chains on 50S ribosomal subunits, leading to non-templated C-terminal alanine extensions (Ala tail). The Ala tail promotes nascent chain degradation. May add between 1 and at least 8 Ala residues. Binds to stalled 50S ribosomal subunits.</text>
</comment>
<evidence type="ECO:0000256" key="4">
    <source>
        <dbReference type="ARBA" id="ARBA00022917"/>
    </source>
</evidence>
<evidence type="ECO:0000256" key="3">
    <source>
        <dbReference type="ARBA" id="ARBA00022884"/>
    </source>
</evidence>
<sequence length="576" mass="65704">MQPVDFTTLKAACSELRANWLPSRLEQVYQRDRYTIAVALRTLKQRGWLEISWHPQAARICIGEPPPRVPDTFTFSQQLIHQLGGLALVAIEAIAPWERVIDLQFARRPQEDALYHIYVEIMGKYSNVILTDADNLIITAAHQVSQQQSSVRPIQTGQPYETPPKLTGPIPSLSESIERWQERVSLVPGAIKRQLLKSYSGLSAALVESMLLAANLAPETITDTLNSDDWQKLFEKWQQWLQALDVSKFQPAWTAKGYTVMGWGAVAPASDIQVLLNRYYNDQLNQQVFSQLRHQLSQKLNNILVKLRNKAQTFTDRLQQSDQADEYRQKADLLMAHLQNWEPGMKEITLPDFETGKPIAIALQPDKNAVQNAQSLYKQHQKLKRARTAVEPLLLEVQAEIDYLEQVEAAIAQIDNYQTVEDLQALEEIRDELIGQKYLEDPEYRSRSTNETASTNFYDYRTPNGFQVLIGRNNRQNDQLTFRVAGDYDLWFHAQEIPGSHVLLRLEPGAVPEATDLQFVADLTAYYSRARQSDQVPVVYTQPKNVYKPKGAKPGIAIYKQERILWGQPQSVVNGQ</sequence>
<evidence type="ECO:0000313" key="9">
    <source>
        <dbReference type="Proteomes" id="UP000632766"/>
    </source>
</evidence>
<keyword evidence="2 5" id="KW-0699">rRNA-binding</keyword>
<keyword evidence="3 5" id="KW-0694">RNA-binding</keyword>
<dbReference type="GO" id="GO:0072344">
    <property type="term" value="P:rescue of stalled ribosome"/>
    <property type="evidence" value="ECO:0007669"/>
    <property type="project" value="UniProtKB-UniRule"/>
</dbReference>
<dbReference type="Proteomes" id="UP000632766">
    <property type="component" value="Unassembled WGS sequence"/>
</dbReference>
<evidence type="ECO:0000256" key="6">
    <source>
        <dbReference type="SAM" id="MobiDB-lite"/>
    </source>
</evidence>
<dbReference type="InterPro" id="IPR008532">
    <property type="entry name" value="NFACT_RNA-bd"/>
</dbReference>
<dbReference type="PANTHER" id="PTHR15239">
    <property type="entry name" value="NUCLEAR EXPORT MEDIATOR FACTOR NEMF"/>
    <property type="match status" value="1"/>
</dbReference>
<evidence type="ECO:0000313" key="8">
    <source>
        <dbReference type="EMBL" id="MBH8566101.1"/>
    </source>
</evidence>
<name>A0A8J7LC42_9NOST</name>
<proteinExistence type="inferred from homology"/>
<gene>
    <name evidence="5" type="primary">rqcH</name>
    <name evidence="8" type="ORF">I8748_28755</name>
</gene>
<dbReference type="AlphaFoldDB" id="A0A8J7LC42"/>
<protein>
    <recommendedName>
        <fullName evidence="5">Rqc2 homolog RqcH</fullName>
        <shortName evidence="5">RqcH</shortName>
    </recommendedName>
</protein>
<dbReference type="GO" id="GO:0043023">
    <property type="term" value="F:ribosomal large subunit binding"/>
    <property type="evidence" value="ECO:0007669"/>
    <property type="project" value="UniProtKB-UniRule"/>
</dbReference>
<dbReference type="InterPro" id="IPR051608">
    <property type="entry name" value="RQC_Subunit_NEMF"/>
</dbReference>
<evidence type="ECO:0000256" key="1">
    <source>
        <dbReference type="ARBA" id="ARBA00022555"/>
    </source>
</evidence>
<keyword evidence="1 5" id="KW-0820">tRNA-binding</keyword>
<dbReference type="RefSeq" id="WP_198127875.1">
    <property type="nucleotide sequence ID" value="NZ_JAECZC010000086.1"/>
</dbReference>
<dbReference type="Gene3D" id="2.30.310.10">
    <property type="entry name" value="ibrinogen binding protein from staphylococcus aureus domain"/>
    <property type="match status" value="1"/>
</dbReference>
<dbReference type="Pfam" id="PF05670">
    <property type="entry name" value="NFACT-R_1"/>
    <property type="match status" value="1"/>
</dbReference>
<feature type="region of interest" description="Disordered" evidence="6">
    <location>
        <begin position="149"/>
        <end position="168"/>
    </location>
</feature>